<keyword evidence="6 9" id="KW-1133">Transmembrane helix</keyword>
<protein>
    <submittedName>
        <fullName evidence="11">TRAP-type mannitol/chloroaromatic compound transport system, small permease component</fullName>
    </submittedName>
</protein>
<feature type="transmembrane region" description="Helical" evidence="9">
    <location>
        <begin position="56"/>
        <end position="77"/>
    </location>
</feature>
<dbReference type="GO" id="GO:0005886">
    <property type="term" value="C:plasma membrane"/>
    <property type="evidence" value="ECO:0007669"/>
    <property type="project" value="UniProtKB-SubCell"/>
</dbReference>
<reference evidence="11 12" key="1">
    <citation type="submission" date="2016-11" db="EMBL/GenBank/DDBJ databases">
        <authorList>
            <person name="Jaros S."/>
            <person name="Januszkiewicz K."/>
            <person name="Wedrychowicz H."/>
        </authorList>
    </citation>
    <scope>NUCLEOTIDE SEQUENCE [LARGE SCALE GENOMIC DNA]</scope>
    <source>
        <strain evidence="11 12">DSM 9705</strain>
    </source>
</reference>
<proteinExistence type="inferred from homology"/>
<evidence type="ECO:0000256" key="8">
    <source>
        <dbReference type="ARBA" id="ARBA00038436"/>
    </source>
</evidence>
<evidence type="ECO:0000256" key="4">
    <source>
        <dbReference type="ARBA" id="ARBA00022519"/>
    </source>
</evidence>
<keyword evidence="5 9" id="KW-0812">Transmembrane</keyword>
<name>A0A1M5YHB4_9BACT</name>
<keyword evidence="7 9" id="KW-0472">Membrane</keyword>
<evidence type="ECO:0000256" key="3">
    <source>
        <dbReference type="ARBA" id="ARBA00022475"/>
    </source>
</evidence>
<organism evidence="11 12">
    <name type="scientific">Desulfofustis glycolicus DSM 9705</name>
    <dbReference type="NCBI Taxonomy" id="1121409"/>
    <lineage>
        <taxon>Bacteria</taxon>
        <taxon>Pseudomonadati</taxon>
        <taxon>Thermodesulfobacteriota</taxon>
        <taxon>Desulfobulbia</taxon>
        <taxon>Desulfobulbales</taxon>
        <taxon>Desulfocapsaceae</taxon>
        <taxon>Desulfofustis</taxon>
    </lineage>
</organism>
<sequence length="177" mass="20394">MLTGNTEGSMLERILRIIDGLSVFVGKLFSFLVLPVMLLEAVEVVLRYVFDSPTDWSWELATHLSGAMFIMGAAWVLKDDKHVRTDLFYARFSRKGRAILDLFFFTVIFFSFTGVLTFKSWDKAIYSTKIFERTFSMWGPPLFPLKLIIATGFTMLLLQGLAKWSRDLHYLITGREI</sequence>
<evidence type="ECO:0000256" key="7">
    <source>
        <dbReference type="ARBA" id="ARBA00023136"/>
    </source>
</evidence>
<keyword evidence="3" id="KW-1003">Cell membrane</keyword>
<evidence type="ECO:0000256" key="5">
    <source>
        <dbReference type="ARBA" id="ARBA00022692"/>
    </source>
</evidence>
<dbReference type="InterPro" id="IPR007387">
    <property type="entry name" value="TRAP_DctQ"/>
</dbReference>
<dbReference type="AlphaFoldDB" id="A0A1M5YHB4"/>
<evidence type="ECO:0000256" key="2">
    <source>
        <dbReference type="ARBA" id="ARBA00022448"/>
    </source>
</evidence>
<accession>A0A1M5YHB4</accession>
<dbReference type="InterPro" id="IPR055348">
    <property type="entry name" value="DctQ"/>
</dbReference>
<gene>
    <name evidence="11" type="ORF">SAMN02745124_04017</name>
</gene>
<evidence type="ECO:0000259" key="10">
    <source>
        <dbReference type="Pfam" id="PF04290"/>
    </source>
</evidence>
<feature type="domain" description="Tripartite ATP-independent periplasmic transporters DctQ component" evidence="10">
    <location>
        <begin position="37"/>
        <end position="168"/>
    </location>
</feature>
<evidence type="ECO:0000256" key="1">
    <source>
        <dbReference type="ARBA" id="ARBA00004429"/>
    </source>
</evidence>
<keyword evidence="12" id="KW-1185">Reference proteome</keyword>
<evidence type="ECO:0000256" key="9">
    <source>
        <dbReference type="SAM" id="Phobius"/>
    </source>
</evidence>
<dbReference type="STRING" id="1121409.SAMN02745124_04017"/>
<feature type="transmembrane region" description="Helical" evidence="9">
    <location>
        <begin position="21"/>
        <end position="50"/>
    </location>
</feature>
<evidence type="ECO:0000313" key="11">
    <source>
        <dbReference type="EMBL" id="SHI11268.1"/>
    </source>
</evidence>
<dbReference type="Proteomes" id="UP000184139">
    <property type="component" value="Unassembled WGS sequence"/>
</dbReference>
<comment type="similarity">
    <text evidence="8">Belongs to the TRAP transporter small permease family.</text>
</comment>
<comment type="subcellular location">
    <subcellularLocation>
        <location evidence="1">Cell inner membrane</location>
        <topology evidence="1">Multi-pass membrane protein</topology>
    </subcellularLocation>
</comment>
<dbReference type="Pfam" id="PF04290">
    <property type="entry name" value="DctQ"/>
    <property type="match status" value="1"/>
</dbReference>
<feature type="transmembrane region" description="Helical" evidence="9">
    <location>
        <begin position="138"/>
        <end position="158"/>
    </location>
</feature>
<dbReference type="EMBL" id="FQXS01000037">
    <property type="protein sequence ID" value="SHI11268.1"/>
    <property type="molecule type" value="Genomic_DNA"/>
</dbReference>
<evidence type="ECO:0000313" key="12">
    <source>
        <dbReference type="Proteomes" id="UP000184139"/>
    </source>
</evidence>
<feature type="transmembrane region" description="Helical" evidence="9">
    <location>
        <begin position="98"/>
        <end position="118"/>
    </location>
</feature>
<keyword evidence="2" id="KW-0813">Transport</keyword>
<keyword evidence="4" id="KW-0997">Cell inner membrane</keyword>
<dbReference type="PANTHER" id="PTHR35011">
    <property type="entry name" value="2,3-DIKETO-L-GULONATE TRAP TRANSPORTER SMALL PERMEASE PROTEIN YIAM"/>
    <property type="match status" value="1"/>
</dbReference>
<dbReference type="PANTHER" id="PTHR35011:SF4">
    <property type="entry name" value="SLL1102 PROTEIN"/>
    <property type="match status" value="1"/>
</dbReference>
<evidence type="ECO:0000256" key="6">
    <source>
        <dbReference type="ARBA" id="ARBA00022989"/>
    </source>
</evidence>